<reference evidence="1" key="1">
    <citation type="journal article" date="2021" name="Microb. Physiol.">
        <title>Proteogenomic Insights into the Physiology of Marine, Sulfate-Reducing, Filamentous Desulfonema limicola and Desulfonema magnum.</title>
        <authorList>
            <person name="Schnaars V."/>
            <person name="Wohlbrand L."/>
            <person name="Scheve S."/>
            <person name="Hinrichs C."/>
            <person name="Reinhardt R."/>
            <person name="Rabus R."/>
        </authorList>
    </citation>
    <scope>NUCLEOTIDE SEQUENCE</scope>
    <source>
        <strain evidence="1">4be13</strain>
    </source>
</reference>
<dbReference type="EMBL" id="CP061800">
    <property type="protein sequence ID" value="QTA87801.1"/>
    <property type="molecule type" value="Genomic_DNA"/>
</dbReference>
<sequence length="47" mass="5409">MQPCPAEVFFLSENKSRITDKSQITNKPQITNKSQITVTEIQILKFI</sequence>
<dbReference type="KEGG" id="dmm:dnm_038380"/>
<evidence type="ECO:0000313" key="1">
    <source>
        <dbReference type="EMBL" id="QTA87801.1"/>
    </source>
</evidence>
<dbReference type="AlphaFoldDB" id="A0A975BLS8"/>
<gene>
    <name evidence="1" type="ORF">dnm_038380</name>
</gene>
<protein>
    <submittedName>
        <fullName evidence="1">Uncharacterized protein</fullName>
    </submittedName>
</protein>
<dbReference type="Proteomes" id="UP000663722">
    <property type="component" value="Chromosome"/>
</dbReference>
<proteinExistence type="predicted"/>
<accession>A0A975BLS8</accession>
<organism evidence="1 2">
    <name type="scientific">Desulfonema magnum</name>
    <dbReference type="NCBI Taxonomy" id="45655"/>
    <lineage>
        <taxon>Bacteria</taxon>
        <taxon>Pseudomonadati</taxon>
        <taxon>Thermodesulfobacteriota</taxon>
        <taxon>Desulfobacteria</taxon>
        <taxon>Desulfobacterales</taxon>
        <taxon>Desulfococcaceae</taxon>
        <taxon>Desulfonema</taxon>
    </lineage>
</organism>
<keyword evidence="2" id="KW-1185">Reference proteome</keyword>
<evidence type="ECO:0000313" key="2">
    <source>
        <dbReference type="Proteomes" id="UP000663722"/>
    </source>
</evidence>
<name>A0A975BLS8_9BACT</name>